<gene>
    <name evidence="8" type="ORF">EMCG_04365</name>
</gene>
<accession>A0A0G2HSJ7</accession>
<evidence type="ECO:0000313" key="8">
    <source>
        <dbReference type="EMBL" id="KKZ60988.1"/>
    </source>
</evidence>
<dbReference type="Gene3D" id="3.90.180.10">
    <property type="entry name" value="Medium-chain alcohol dehydrogenases, catalytic domain"/>
    <property type="match status" value="1"/>
</dbReference>
<evidence type="ECO:0000313" key="9">
    <source>
        <dbReference type="Proteomes" id="UP000034164"/>
    </source>
</evidence>
<reference evidence="9" key="1">
    <citation type="journal article" date="2015" name="PLoS Genet.">
        <title>The dynamic genome and transcriptome of the human fungal pathogen Blastomyces and close relative Emmonsia.</title>
        <authorList>
            <person name="Munoz J.F."/>
            <person name="Gauthier G.M."/>
            <person name="Desjardins C.A."/>
            <person name="Gallo J.E."/>
            <person name="Holder J."/>
            <person name="Sullivan T.D."/>
            <person name="Marty A.J."/>
            <person name="Carmen J.C."/>
            <person name="Chen Z."/>
            <person name="Ding L."/>
            <person name="Gujja S."/>
            <person name="Magrini V."/>
            <person name="Misas E."/>
            <person name="Mitreva M."/>
            <person name="Priest M."/>
            <person name="Saif S."/>
            <person name="Whiston E.A."/>
            <person name="Young S."/>
            <person name="Zeng Q."/>
            <person name="Goldman W.E."/>
            <person name="Mardis E.R."/>
            <person name="Taylor J.W."/>
            <person name="McEwen J.G."/>
            <person name="Clay O.K."/>
            <person name="Klein B.S."/>
            <person name="Cuomo C.A."/>
        </authorList>
    </citation>
    <scope>NUCLEOTIDE SEQUENCE [LARGE SCALE GENOMIC DNA]</scope>
    <source>
        <strain evidence="9">UAMH 3008</strain>
    </source>
</reference>
<proteinExistence type="inferred from homology"/>
<dbReference type="InterPro" id="IPR002328">
    <property type="entry name" value="ADH_Zn_CS"/>
</dbReference>
<dbReference type="PROSITE" id="PS00059">
    <property type="entry name" value="ADH_ZINC"/>
    <property type="match status" value="1"/>
</dbReference>
<dbReference type="VEuPathDB" id="FungiDB:EMCG_04365"/>
<evidence type="ECO:0000256" key="6">
    <source>
        <dbReference type="RuleBase" id="RU361277"/>
    </source>
</evidence>
<dbReference type="GO" id="GO:0008270">
    <property type="term" value="F:zinc ion binding"/>
    <property type="evidence" value="ECO:0007669"/>
    <property type="project" value="InterPro"/>
</dbReference>
<dbReference type="InterPro" id="IPR020843">
    <property type="entry name" value="ER"/>
</dbReference>
<dbReference type="OrthoDB" id="1560166at2759"/>
<dbReference type="Proteomes" id="UP000034164">
    <property type="component" value="Unassembled WGS sequence"/>
</dbReference>
<dbReference type="AlphaFoldDB" id="A0A0G2HSJ7"/>
<dbReference type="SUPFAM" id="SSF51735">
    <property type="entry name" value="NAD(P)-binding Rossmann-fold domains"/>
    <property type="match status" value="1"/>
</dbReference>
<dbReference type="Gene3D" id="3.40.50.720">
    <property type="entry name" value="NAD(P)-binding Rossmann-like Domain"/>
    <property type="match status" value="1"/>
</dbReference>
<comment type="cofactor">
    <cofactor evidence="1 6">
        <name>Zn(2+)</name>
        <dbReference type="ChEBI" id="CHEBI:29105"/>
    </cofactor>
</comment>
<dbReference type="SMART" id="SM00829">
    <property type="entry name" value="PKS_ER"/>
    <property type="match status" value="1"/>
</dbReference>
<comment type="similarity">
    <text evidence="2 6">Belongs to the zinc-containing alcohol dehydrogenase family.</text>
</comment>
<dbReference type="Pfam" id="PF00107">
    <property type="entry name" value="ADH_zinc_N"/>
    <property type="match status" value="1"/>
</dbReference>
<feature type="domain" description="Enoyl reductase (ER)" evidence="7">
    <location>
        <begin position="15"/>
        <end position="386"/>
    </location>
</feature>
<dbReference type="PANTHER" id="PTHR43350:SF2">
    <property type="entry name" value="GROES-LIKE ZINC-BINDING ALCOHOL DEHYDROGENASE FAMILY PROTEIN"/>
    <property type="match status" value="1"/>
</dbReference>
<keyword evidence="5" id="KW-0560">Oxidoreductase</keyword>
<dbReference type="InterPro" id="IPR011032">
    <property type="entry name" value="GroES-like_sf"/>
</dbReference>
<protein>
    <recommendedName>
        <fullName evidence="7">Enoyl reductase (ER) domain-containing protein</fullName>
    </recommendedName>
</protein>
<evidence type="ECO:0000259" key="7">
    <source>
        <dbReference type="SMART" id="SM00829"/>
    </source>
</evidence>
<dbReference type="InterPro" id="IPR013149">
    <property type="entry name" value="ADH-like_C"/>
</dbReference>
<dbReference type="SUPFAM" id="SSF50129">
    <property type="entry name" value="GroES-like"/>
    <property type="match status" value="1"/>
</dbReference>
<dbReference type="Pfam" id="PF08240">
    <property type="entry name" value="ADH_N"/>
    <property type="match status" value="1"/>
</dbReference>
<dbReference type="InterPro" id="IPR036291">
    <property type="entry name" value="NAD(P)-bd_dom_sf"/>
</dbReference>
<evidence type="ECO:0000256" key="5">
    <source>
        <dbReference type="ARBA" id="ARBA00023002"/>
    </source>
</evidence>
<keyword evidence="4 6" id="KW-0862">Zinc</keyword>
<evidence type="ECO:0000256" key="2">
    <source>
        <dbReference type="ARBA" id="ARBA00008072"/>
    </source>
</evidence>
<name>A0A0G2HSJ7_9EURO</name>
<dbReference type="EMBL" id="LCZI01001383">
    <property type="protein sequence ID" value="KKZ60988.1"/>
    <property type="molecule type" value="Genomic_DNA"/>
</dbReference>
<comment type="caution">
    <text evidence="8">The sequence shown here is derived from an EMBL/GenBank/DDBJ whole genome shotgun (WGS) entry which is preliminary data.</text>
</comment>
<dbReference type="PANTHER" id="PTHR43350">
    <property type="entry name" value="NAD-DEPENDENT ALCOHOL DEHYDROGENASE"/>
    <property type="match status" value="1"/>
</dbReference>
<evidence type="ECO:0000256" key="4">
    <source>
        <dbReference type="ARBA" id="ARBA00022833"/>
    </source>
</evidence>
<evidence type="ECO:0000256" key="1">
    <source>
        <dbReference type="ARBA" id="ARBA00001947"/>
    </source>
</evidence>
<sequence length="388" mass="40288">MTSPAPVSRAIVARGPAKSTPWQIEQVSLRSLAKTELLVRVVAAGICHTDLHMAELAQVFGGYPQILGHEGAGYVEDIGADVTVAKRGDPVLLSFASCGACRLCATTHPAHCTRFSELNFIGSKDFSSPPPLGSSGQQEPSIRGSFFGQSSFASLTIAAESSVVNVGGLVRSTDELKLFAPLGCGVQTGCGTITNVANAGPSDAVAIIGLGGVGLSAIMAAKIRGCKVIIGIDKVASRTGLAKELGATHVINTTTMDGDMEKLKQAVCGMTDEGLGTSITVDTTGVLPLIEAGVSFTAPRGHYIQVGSPTLGTALSVPLGALMVSGKSITGTIEGDTVSSEYIPQMIRWYREGMLPLEKLVKIFEAEEFQRALGEMADGTVVKPVIVW</sequence>
<organism evidence="8 9">
    <name type="scientific">[Emmonsia] crescens</name>
    <dbReference type="NCBI Taxonomy" id="73230"/>
    <lineage>
        <taxon>Eukaryota</taxon>
        <taxon>Fungi</taxon>
        <taxon>Dikarya</taxon>
        <taxon>Ascomycota</taxon>
        <taxon>Pezizomycotina</taxon>
        <taxon>Eurotiomycetes</taxon>
        <taxon>Eurotiomycetidae</taxon>
        <taxon>Onygenales</taxon>
        <taxon>Ajellomycetaceae</taxon>
        <taxon>Emergomyces</taxon>
    </lineage>
</organism>
<evidence type="ECO:0000256" key="3">
    <source>
        <dbReference type="ARBA" id="ARBA00022723"/>
    </source>
</evidence>
<dbReference type="CDD" id="cd08278">
    <property type="entry name" value="benzyl_alcohol_DH"/>
    <property type="match status" value="1"/>
</dbReference>
<dbReference type="GO" id="GO:0016491">
    <property type="term" value="F:oxidoreductase activity"/>
    <property type="evidence" value="ECO:0007669"/>
    <property type="project" value="UniProtKB-KW"/>
</dbReference>
<dbReference type="InterPro" id="IPR013154">
    <property type="entry name" value="ADH-like_N"/>
</dbReference>
<keyword evidence="3 6" id="KW-0479">Metal-binding</keyword>